<name>A0A0T6B276_9SCAR</name>
<proteinExistence type="predicted"/>
<dbReference type="Proteomes" id="UP000051574">
    <property type="component" value="Unassembled WGS sequence"/>
</dbReference>
<protein>
    <submittedName>
        <fullName evidence="5">CUB domain-containing protein</fullName>
    </submittedName>
</protein>
<dbReference type="SUPFAM" id="SSF49854">
    <property type="entry name" value="Spermadhesin, CUB domain"/>
    <property type="match status" value="2"/>
</dbReference>
<dbReference type="InterPro" id="IPR058698">
    <property type="entry name" value="CUB_metazoa"/>
</dbReference>
<dbReference type="Pfam" id="PF26080">
    <property type="entry name" value="CUB_animal"/>
    <property type="match status" value="1"/>
</dbReference>
<dbReference type="PANTHER" id="PTHR33236">
    <property type="entry name" value="INTRAFLAGELLAR TRANSPORT PROTEIN 122 FAMILY PROTEIN-RELATED"/>
    <property type="match status" value="1"/>
</dbReference>
<organism evidence="5 6">
    <name type="scientific">Oryctes borbonicus</name>
    <dbReference type="NCBI Taxonomy" id="1629725"/>
    <lineage>
        <taxon>Eukaryota</taxon>
        <taxon>Metazoa</taxon>
        <taxon>Ecdysozoa</taxon>
        <taxon>Arthropoda</taxon>
        <taxon>Hexapoda</taxon>
        <taxon>Insecta</taxon>
        <taxon>Pterygota</taxon>
        <taxon>Neoptera</taxon>
        <taxon>Endopterygota</taxon>
        <taxon>Coleoptera</taxon>
        <taxon>Polyphaga</taxon>
        <taxon>Scarabaeiformia</taxon>
        <taxon>Scarabaeidae</taxon>
        <taxon>Dynastinae</taxon>
        <taxon>Oryctes</taxon>
    </lineage>
</organism>
<dbReference type="PANTHER" id="PTHR33236:SF5">
    <property type="entry name" value="CUB DOMAIN-CONTAINING PROTEIN"/>
    <property type="match status" value="1"/>
</dbReference>
<evidence type="ECO:0000256" key="2">
    <source>
        <dbReference type="PROSITE-ProRule" id="PRU00059"/>
    </source>
</evidence>
<feature type="signal peptide" evidence="3">
    <location>
        <begin position="1"/>
        <end position="18"/>
    </location>
</feature>
<feature type="chain" id="PRO_5006668289" evidence="3">
    <location>
        <begin position="19"/>
        <end position="391"/>
    </location>
</feature>
<accession>A0A0T6B276</accession>
<keyword evidence="3" id="KW-0732">Signal</keyword>
<gene>
    <name evidence="5" type="ORF">AMK59_5329</name>
</gene>
<keyword evidence="1" id="KW-1015">Disulfide bond</keyword>
<dbReference type="InterPro" id="IPR000859">
    <property type="entry name" value="CUB_dom"/>
</dbReference>
<dbReference type="Gene3D" id="2.60.120.290">
    <property type="entry name" value="Spermadhesin, CUB domain"/>
    <property type="match status" value="1"/>
</dbReference>
<dbReference type="OrthoDB" id="6337346at2759"/>
<evidence type="ECO:0000256" key="3">
    <source>
        <dbReference type="SAM" id="SignalP"/>
    </source>
</evidence>
<dbReference type="AlphaFoldDB" id="A0A0T6B276"/>
<dbReference type="Pfam" id="PF00431">
    <property type="entry name" value="CUB"/>
    <property type="match status" value="1"/>
</dbReference>
<sequence>MNIIQITIILIVLESVLGEYHNVSVSSNSSLVSRQGKSFWGWASIWGIGIVRFQNGVCPAADSLDGTCYTRRQCMDINGIASGSCASNIGVCCVLQRTCSGTSSYNNTYFVNSAFPSTMTTSGVCTFTIQKCNPSICQVRIDFLTFTLAQPDANGNCNYDSMNIVGGGSNIPIICGENSGLHVYVDFNGDSNIRIVISTSSDASVARSWKLKIAQIACDCPTRAPSGCLMYYTDLSGTVRSFNYGTTVSSYFLANGQPGTRQLANTNYGICVGMVPGYCGIQWAPSSDPVSFTVSADTTAAVGTGIIGTSAAYLSGTNCLTDFIVVPDPSASGVPTNTDRFCGNGLPTLTTYSKPFVLTTVTDSNELLDSGNRGFALSYTQLRCTNIIIGK</sequence>
<evidence type="ECO:0000256" key="1">
    <source>
        <dbReference type="ARBA" id="ARBA00023157"/>
    </source>
</evidence>
<evidence type="ECO:0000259" key="4">
    <source>
        <dbReference type="PROSITE" id="PS01180"/>
    </source>
</evidence>
<keyword evidence="6" id="KW-1185">Reference proteome</keyword>
<dbReference type="PROSITE" id="PS01180">
    <property type="entry name" value="CUB"/>
    <property type="match status" value="1"/>
</dbReference>
<reference evidence="5 6" key="1">
    <citation type="submission" date="2015-09" db="EMBL/GenBank/DDBJ databases">
        <title>Draft genome of the scarab beetle Oryctes borbonicus.</title>
        <authorList>
            <person name="Meyer J.M."/>
            <person name="Markov G.V."/>
            <person name="Baskaran P."/>
            <person name="Herrmann M."/>
            <person name="Sommer R.J."/>
            <person name="Roedelsperger C."/>
        </authorList>
    </citation>
    <scope>NUCLEOTIDE SEQUENCE [LARGE SCALE GENOMIC DNA]</scope>
    <source>
        <strain evidence="5">OB123</strain>
        <tissue evidence="5">Whole animal</tissue>
    </source>
</reference>
<dbReference type="InterPro" id="IPR035914">
    <property type="entry name" value="Sperma_CUB_dom_sf"/>
</dbReference>
<evidence type="ECO:0000313" key="6">
    <source>
        <dbReference type="Proteomes" id="UP000051574"/>
    </source>
</evidence>
<feature type="domain" description="CUB" evidence="4">
    <location>
        <begin position="99"/>
        <end position="216"/>
    </location>
</feature>
<comment type="caution">
    <text evidence="2">Lacks conserved residue(s) required for the propagation of feature annotation.</text>
</comment>
<dbReference type="EMBL" id="LJIG01016156">
    <property type="protein sequence ID" value="KRT81448.1"/>
    <property type="molecule type" value="Genomic_DNA"/>
</dbReference>
<comment type="caution">
    <text evidence="5">The sequence shown here is derived from an EMBL/GenBank/DDBJ whole genome shotgun (WGS) entry which is preliminary data.</text>
</comment>
<evidence type="ECO:0000313" key="5">
    <source>
        <dbReference type="EMBL" id="KRT81448.1"/>
    </source>
</evidence>